<dbReference type="RefSeq" id="WP_369790559.1">
    <property type="nucleotide sequence ID" value="NZ_CP165628.1"/>
</dbReference>
<organism evidence="1">
    <name type="scientific">Rouxiella sp. WC2420</name>
    <dbReference type="NCBI Taxonomy" id="3234145"/>
    <lineage>
        <taxon>Bacteria</taxon>
        <taxon>Pseudomonadati</taxon>
        <taxon>Pseudomonadota</taxon>
        <taxon>Gammaproteobacteria</taxon>
        <taxon>Enterobacterales</taxon>
        <taxon>Yersiniaceae</taxon>
        <taxon>Rouxiella</taxon>
    </lineage>
</organism>
<protein>
    <submittedName>
        <fullName evidence="1">Uncharacterized protein</fullName>
    </submittedName>
</protein>
<dbReference type="AlphaFoldDB" id="A0AB39VXH0"/>
<reference evidence="1" key="1">
    <citation type="submission" date="2024-07" db="EMBL/GenBank/DDBJ databases">
        <authorList>
            <person name="Biller S.J."/>
        </authorList>
    </citation>
    <scope>NUCLEOTIDE SEQUENCE</scope>
    <source>
        <strain evidence="1">WC2420</strain>
    </source>
</reference>
<sequence>MLKITLLAAAIFICAYLLGSASVYPPWRSPTEYPLDFRVVSPKGATVATMTSERRSIIIVPDARSGANADLRICPEPPADAADNVASMLTGSASGSAGAPNGENKGSAALSSGSSAALASIFARSQGIELFRDGSNVLCLAWLNDIYNNGDVNAWRSDFELLLKTSSMLISQEIAQDQFNKQVQTPLPVVAVVPTVPNVPIAPNEPTVPIMPIGPNVTDLPFPTMIAPPVDPLVVPDPDLTK</sequence>
<evidence type="ECO:0000313" key="1">
    <source>
        <dbReference type="EMBL" id="XDU74381.1"/>
    </source>
</evidence>
<gene>
    <name evidence="1" type="ORF">AB3G37_10030</name>
</gene>
<proteinExistence type="predicted"/>
<accession>A0AB39VXH0</accession>
<name>A0AB39VXH0_9GAMM</name>
<dbReference type="EMBL" id="CP165628">
    <property type="protein sequence ID" value="XDU74381.1"/>
    <property type="molecule type" value="Genomic_DNA"/>
</dbReference>